<comment type="catalytic activity">
    <reaction evidence="5">
        <text>malonyl-[ACP] + S-adenosyl-L-methionine = malonyl-[ACP] methyl ester + S-adenosyl-L-homocysteine</text>
        <dbReference type="Rhea" id="RHEA:17105"/>
        <dbReference type="Rhea" id="RHEA-COMP:9623"/>
        <dbReference type="Rhea" id="RHEA-COMP:9954"/>
        <dbReference type="ChEBI" id="CHEBI:57856"/>
        <dbReference type="ChEBI" id="CHEBI:59789"/>
        <dbReference type="ChEBI" id="CHEBI:78449"/>
        <dbReference type="ChEBI" id="CHEBI:78845"/>
        <dbReference type="EC" id="2.1.1.197"/>
    </reaction>
</comment>
<proteinExistence type="inferred from homology"/>
<dbReference type="EMBL" id="SLXI01000005">
    <property type="protein sequence ID" value="TCP11907.1"/>
    <property type="molecule type" value="Genomic_DNA"/>
</dbReference>
<comment type="caution">
    <text evidence="6">The sequence shown here is derived from an EMBL/GenBank/DDBJ whole genome shotgun (WGS) entry which is preliminary data.</text>
</comment>
<dbReference type="GO" id="GO:0032259">
    <property type="term" value="P:methylation"/>
    <property type="evidence" value="ECO:0007669"/>
    <property type="project" value="UniProtKB-KW"/>
</dbReference>
<keyword evidence="1 5" id="KW-0489">Methyltransferase</keyword>
<evidence type="ECO:0000256" key="4">
    <source>
        <dbReference type="ARBA" id="ARBA00022756"/>
    </source>
</evidence>
<name>A0A4R2MWK5_9PAST</name>
<dbReference type="AlphaFoldDB" id="A0A4R2MWK5"/>
<dbReference type="PANTHER" id="PTHR13090:SF1">
    <property type="entry name" value="ARGININE-HYDROXYLASE NDUFAF5, MITOCHONDRIAL"/>
    <property type="match status" value="1"/>
</dbReference>
<organism evidence="6 7">
    <name type="scientific">Bisgaardia hudsonensis</name>
    <dbReference type="NCBI Taxonomy" id="109472"/>
    <lineage>
        <taxon>Bacteria</taxon>
        <taxon>Pseudomonadati</taxon>
        <taxon>Pseudomonadota</taxon>
        <taxon>Gammaproteobacteria</taxon>
        <taxon>Pasteurellales</taxon>
        <taxon>Pasteurellaceae</taxon>
        <taxon>Bisgaardia</taxon>
    </lineage>
</organism>
<dbReference type="SUPFAM" id="SSF53335">
    <property type="entry name" value="S-adenosyl-L-methionine-dependent methyltransferases"/>
    <property type="match status" value="1"/>
</dbReference>
<dbReference type="RefSeq" id="WP_132024156.1">
    <property type="nucleotide sequence ID" value="NZ_CP016605.1"/>
</dbReference>
<dbReference type="EC" id="2.1.1.197" evidence="5"/>
<dbReference type="Gene3D" id="3.40.50.150">
    <property type="entry name" value="Vaccinia Virus protein VP39"/>
    <property type="match status" value="1"/>
</dbReference>
<evidence type="ECO:0000256" key="2">
    <source>
        <dbReference type="ARBA" id="ARBA00022679"/>
    </source>
</evidence>
<dbReference type="GO" id="GO:0009102">
    <property type="term" value="P:biotin biosynthetic process"/>
    <property type="evidence" value="ECO:0007669"/>
    <property type="project" value="UniProtKB-UniRule"/>
</dbReference>
<evidence type="ECO:0000256" key="3">
    <source>
        <dbReference type="ARBA" id="ARBA00022691"/>
    </source>
</evidence>
<dbReference type="InterPro" id="IPR011814">
    <property type="entry name" value="BioC"/>
</dbReference>
<dbReference type="Pfam" id="PF13489">
    <property type="entry name" value="Methyltransf_23"/>
    <property type="match status" value="1"/>
</dbReference>
<gene>
    <name evidence="5" type="primary">bioC</name>
    <name evidence="6" type="ORF">EV697_10519</name>
</gene>
<keyword evidence="7" id="KW-1185">Reference proteome</keyword>
<dbReference type="InterPro" id="IPR050602">
    <property type="entry name" value="Malonyl-ACP_OMT"/>
</dbReference>
<dbReference type="OrthoDB" id="9760689at2"/>
<sequence length="255" mass="29657">MGLIDKKQVERKFTKALSKYDNNAIAQQQINLRLIELLKNNGKLDFSTVLEIGCGTGLFTQLLREHISSKNWIFNDICDVRANLEKLFLGDIFEFHLSDAEHWDFAKRSYDLISSASVIQWFNDPCFFIQRITRHLNSQGILLLSTFSQENLKEIRRLTGIGLDYPSLDDWQQWLDADYEIVYLAQQEICLSFLSPSDVLKHLKNTGVTGIKQHYWSKYNLKTFITDYEKMYKLESGKVGLTYSPILILAIKKEK</sequence>
<keyword evidence="3 5" id="KW-0949">S-adenosyl-L-methionine</keyword>
<dbReference type="GO" id="GO:0010340">
    <property type="term" value="F:carboxyl-O-methyltransferase activity"/>
    <property type="evidence" value="ECO:0007669"/>
    <property type="project" value="UniProtKB-UniRule"/>
</dbReference>
<keyword evidence="4 5" id="KW-0093">Biotin biosynthesis</keyword>
<evidence type="ECO:0000256" key="1">
    <source>
        <dbReference type="ARBA" id="ARBA00022603"/>
    </source>
</evidence>
<keyword evidence="2 5" id="KW-0808">Transferase</keyword>
<comment type="pathway">
    <text evidence="5">Cofactor biosynthesis; biotin biosynthesis.</text>
</comment>
<dbReference type="HAMAP" id="MF_00835">
    <property type="entry name" value="BioC"/>
    <property type="match status" value="1"/>
</dbReference>
<evidence type="ECO:0000313" key="7">
    <source>
        <dbReference type="Proteomes" id="UP000294841"/>
    </source>
</evidence>
<dbReference type="CDD" id="cd02440">
    <property type="entry name" value="AdoMet_MTases"/>
    <property type="match status" value="1"/>
</dbReference>
<dbReference type="Proteomes" id="UP000294841">
    <property type="component" value="Unassembled WGS sequence"/>
</dbReference>
<evidence type="ECO:0000256" key="5">
    <source>
        <dbReference type="HAMAP-Rule" id="MF_00835"/>
    </source>
</evidence>
<comment type="similarity">
    <text evidence="5">Belongs to the methyltransferase superfamily.</text>
</comment>
<reference evidence="6 7" key="1">
    <citation type="submission" date="2019-03" db="EMBL/GenBank/DDBJ databases">
        <title>Genomic Encyclopedia of Type Strains, Phase IV (KMG-IV): sequencing the most valuable type-strain genomes for metagenomic binning, comparative biology and taxonomic classification.</title>
        <authorList>
            <person name="Goeker M."/>
        </authorList>
    </citation>
    <scope>NUCLEOTIDE SEQUENCE [LARGE SCALE GENOMIC DNA]</scope>
    <source>
        <strain evidence="6 7">DSM 28231</strain>
    </source>
</reference>
<dbReference type="UniPathway" id="UPA00078"/>
<protein>
    <recommendedName>
        <fullName evidence="5">Malonyl-[acyl-carrier protein] O-methyltransferase</fullName>
        <shortName evidence="5">Malonyl-ACP O-methyltransferase</shortName>
        <ecNumber evidence="5">2.1.1.197</ecNumber>
    </recommendedName>
    <alternativeName>
        <fullName evidence="5">Biotin synthesis protein BioC</fullName>
    </alternativeName>
</protein>
<dbReference type="PANTHER" id="PTHR13090">
    <property type="entry name" value="ARGININE-HYDROXYLASE NDUFAF5, MITOCHONDRIAL"/>
    <property type="match status" value="1"/>
</dbReference>
<dbReference type="GO" id="GO:0102130">
    <property type="term" value="F:malonyl-CoA methyltransferase activity"/>
    <property type="evidence" value="ECO:0007669"/>
    <property type="project" value="UniProtKB-EC"/>
</dbReference>
<comment type="function">
    <text evidence="5">Converts the free carboxyl group of a malonyl-thioester to its methyl ester by transfer of a methyl group from S-adenosyl-L-methionine (SAM). It allows to synthesize pimeloyl-ACP via the fatty acid synthetic pathway.</text>
</comment>
<dbReference type="NCBIfam" id="TIGR02072">
    <property type="entry name" value="BioC"/>
    <property type="match status" value="1"/>
</dbReference>
<accession>A0A4R2MWK5</accession>
<evidence type="ECO:0000313" key="6">
    <source>
        <dbReference type="EMBL" id="TCP11907.1"/>
    </source>
</evidence>
<dbReference type="InterPro" id="IPR029063">
    <property type="entry name" value="SAM-dependent_MTases_sf"/>
</dbReference>